<feature type="region of interest" description="Disordered" evidence="1">
    <location>
        <begin position="204"/>
        <end position="233"/>
    </location>
</feature>
<dbReference type="Proteomes" id="UP000054805">
    <property type="component" value="Unassembled WGS sequence"/>
</dbReference>
<organism evidence="3 6">
    <name type="scientific">Trichinella pseudospiralis</name>
    <name type="common">Parasitic roundworm</name>
    <dbReference type="NCBI Taxonomy" id="6337"/>
    <lineage>
        <taxon>Eukaryota</taxon>
        <taxon>Metazoa</taxon>
        <taxon>Ecdysozoa</taxon>
        <taxon>Nematoda</taxon>
        <taxon>Enoplea</taxon>
        <taxon>Dorylaimia</taxon>
        <taxon>Trichinellida</taxon>
        <taxon>Trichinellidae</taxon>
        <taxon>Trichinella</taxon>
    </lineage>
</organism>
<accession>A0A0V1HCS0</accession>
<gene>
    <name evidence="2" type="ORF">T4A_13605</name>
    <name evidence="3" type="ORF">T4B_14761</name>
    <name evidence="4" type="ORF">T4C_646</name>
</gene>
<comment type="caution">
    <text evidence="3">The sequence shown here is derived from an EMBL/GenBank/DDBJ whole genome shotgun (WGS) entry which is preliminary data.</text>
</comment>
<dbReference type="Proteomes" id="UP000054632">
    <property type="component" value="Unassembled WGS sequence"/>
</dbReference>
<dbReference type="Proteomes" id="UP000054826">
    <property type="component" value="Unassembled WGS sequence"/>
</dbReference>
<evidence type="ECO:0000313" key="5">
    <source>
        <dbReference type="Proteomes" id="UP000054632"/>
    </source>
</evidence>
<evidence type="ECO:0000256" key="1">
    <source>
        <dbReference type="SAM" id="MobiDB-lite"/>
    </source>
</evidence>
<evidence type="ECO:0000313" key="6">
    <source>
        <dbReference type="Proteomes" id="UP000054805"/>
    </source>
</evidence>
<evidence type="ECO:0000313" key="3">
    <source>
        <dbReference type="EMBL" id="KRZ08108.1"/>
    </source>
</evidence>
<name>A0A0V1HCS0_TRIPS</name>
<feature type="compositionally biased region" description="Basic and acidic residues" evidence="1">
    <location>
        <begin position="212"/>
        <end position="222"/>
    </location>
</feature>
<dbReference type="EMBL" id="JYDV01000193">
    <property type="protein sequence ID" value="KRZ25728.1"/>
    <property type="molecule type" value="Genomic_DNA"/>
</dbReference>
<keyword evidence="6" id="KW-1185">Reference proteome</keyword>
<dbReference type="EMBL" id="JYDS01000402">
    <property type="protein sequence ID" value="KRZ08108.1"/>
    <property type="molecule type" value="Genomic_DNA"/>
</dbReference>
<evidence type="ECO:0000313" key="2">
    <source>
        <dbReference type="EMBL" id="KRY68809.1"/>
    </source>
</evidence>
<dbReference type="AlphaFoldDB" id="A0A0V1HCS0"/>
<sequence>MEMTAQAINQCTTFLSSAAKGAFLSLGSLKEVVRRRRNKLGTPLAAPISVKTLITPEEYTRYAPQHGQLVRFWLPNSGPSPQRILIFGSQRKLAILRVSKDALGGVHPVLYALLPDKSRSTYDRLFDIGKKPVPERTQEPFIYAVEAKMAIALAFVSTNGLEQAKDILAGHLHDELQPYTCLAVDGDNQNQSHQQIRGSCLPQAESGIENGTSDHLKTERQPAKGAARKRLIS</sequence>
<dbReference type="EMBL" id="JYDR01000103">
    <property type="protein sequence ID" value="KRY68809.1"/>
    <property type="molecule type" value="Genomic_DNA"/>
</dbReference>
<protein>
    <submittedName>
        <fullName evidence="3">Uncharacterized protein</fullName>
    </submittedName>
</protein>
<reference evidence="5 6" key="1">
    <citation type="submission" date="2015-01" db="EMBL/GenBank/DDBJ databases">
        <title>Evolution of Trichinella species and genotypes.</title>
        <authorList>
            <person name="Korhonen P.K."/>
            <person name="Edoardo P."/>
            <person name="Giuseppe L.R."/>
            <person name="Gasser R.B."/>
        </authorList>
    </citation>
    <scope>NUCLEOTIDE SEQUENCE [LARGE SCALE GENOMIC DNA]</scope>
    <source>
        <strain evidence="2">ISS13</strain>
        <strain evidence="4">ISS176</strain>
        <strain evidence="3">ISS588</strain>
    </source>
</reference>
<evidence type="ECO:0000313" key="4">
    <source>
        <dbReference type="EMBL" id="KRZ25728.1"/>
    </source>
</evidence>
<proteinExistence type="predicted"/>